<dbReference type="SMART" id="SM00855">
    <property type="entry name" value="PGAM"/>
    <property type="match status" value="1"/>
</dbReference>
<dbReference type="EMBL" id="JAKRVY010000001">
    <property type="protein sequence ID" value="MCL9812344.1"/>
    <property type="molecule type" value="Genomic_DNA"/>
</dbReference>
<feature type="active site" description="Tele-phosphohistidine intermediate" evidence="3">
    <location>
        <position position="9"/>
    </location>
</feature>
<dbReference type="InterPro" id="IPR029033">
    <property type="entry name" value="His_PPase_superfam"/>
</dbReference>
<proteinExistence type="predicted"/>
<dbReference type="GO" id="GO:0016791">
    <property type="term" value="F:phosphatase activity"/>
    <property type="evidence" value="ECO:0007669"/>
    <property type="project" value="TreeGrafter"/>
</dbReference>
<dbReference type="Proteomes" id="UP001202674">
    <property type="component" value="Unassembled WGS sequence"/>
</dbReference>
<dbReference type="AlphaFoldDB" id="A0AAE3FPN4"/>
<evidence type="ECO:0000256" key="1">
    <source>
        <dbReference type="ARBA" id="ARBA00023152"/>
    </source>
</evidence>
<dbReference type="InterPro" id="IPR050275">
    <property type="entry name" value="PGM_Phosphatase"/>
</dbReference>
<evidence type="ECO:0000313" key="5">
    <source>
        <dbReference type="EMBL" id="MCL9812344.1"/>
    </source>
</evidence>
<reference evidence="5 6" key="1">
    <citation type="journal article" date="2022" name="Syst. Appl. Microbiol.">
        <title>Natronocalculus amylovorans gen. nov., sp. nov., and Natranaeroarchaeum aerophilus sp. nov., dominant culturable amylolytic natronoarchaea from hypersaline soda lakes in southwestern Siberia.</title>
        <authorList>
            <person name="Sorokin D.Y."/>
            <person name="Elcheninov A.G."/>
            <person name="Khizhniak T.V."/>
            <person name="Koenen M."/>
            <person name="Bale N.J."/>
            <person name="Damste J.S.S."/>
            <person name="Kublanov I.V."/>
        </authorList>
    </citation>
    <scope>NUCLEOTIDE SEQUENCE [LARGE SCALE GENOMIC DNA]</scope>
    <source>
        <strain evidence="5 6">AArc-St1-1</strain>
    </source>
</reference>
<feature type="binding site" evidence="4">
    <location>
        <begin position="8"/>
        <end position="15"/>
    </location>
    <ligand>
        <name>substrate</name>
    </ligand>
</feature>
<dbReference type="GO" id="GO:0005737">
    <property type="term" value="C:cytoplasm"/>
    <property type="evidence" value="ECO:0007669"/>
    <property type="project" value="TreeGrafter"/>
</dbReference>
<accession>A0AAE3FPN4</accession>
<dbReference type="RefSeq" id="WP_250593943.1">
    <property type="nucleotide sequence ID" value="NZ_JAKRVY010000001.1"/>
</dbReference>
<dbReference type="InterPro" id="IPR001345">
    <property type="entry name" value="PG/BPGM_mutase_AS"/>
</dbReference>
<dbReference type="Gene3D" id="3.40.50.1240">
    <property type="entry name" value="Phosphoglycerate mutase-like"/>
    <property type="match status" value="1"/>
</dbReference>
<name>A0AAE3FPN4_9EURY</name>
<evidence type="ECO:0000256" key="2">
    <source>
        <dbReference type="ARBA" id="ARBA00023235"/>
    </source>
</evidence>
<dbReference type="SUPFAM" id="SSF53254">
    <property type="entry name" value="Phosphoglycerate mutase-like"/>
    <property type="match status" value="1"/>
</dbReference>
<feature type="binding site" evidence="4">
    <location>
        <position position="59"/>
    </location>
    <ligand>
        <name>substrate</name>
    </ligand>
</feature>
<keyword evidence="1" id="KW-0324">Glycolysis</keyword>
<evidence type="ECO:0000256" key="3">
    <source>
        <dbReference type="PIRSR" id="PIRSR613078-1"/>
    </source>
</evidence>
<dbReference type="CDD" id="cd07067">
    <property type="entry name" value="HP_PGM_like"/>
    <property type="match status" value="1"/>
</dbReference>
<dbReference type="PANTHER" id="PTHR48100">
    <property type="entry name" value="BROAD-SPECIFICITY PHOSPHATASE YOR283W-RELATED"/>
    <property type="match status" value="1"/>
</dbReference>
<dbReference type="PIRSF" id="PIRSF000709">
    <property type="entry name" value="6PFK_2-Ptase"/>
    <property type="match status" value="1"/>
</dbReference>
<sequence>MGTVVLVRHGETAWNDEHRVQGWAPVGLNDRGREQGAALGQHLAATYDIDRIVASDLRRTVETLREIRRAVDTDDVTTDRAWRERDFGVLQGLGYGELFQGYPEFSVLESGYEGASATPERGESWLDFDGRVRDAWGELRESVDDETVVVVTHGGPIHVVLGDLHELDIVETIRDIEIGNCAVTEIHIDDDSTTIRRECDTDFLGQ</sequence>
<dbReference type="Pfam" id="PF00300">
    <property type="entry name" value="His_Phos_1"/>
    <property type="match status" value="1"/>
</dbReference>
<keyword evidence="6" id="KW-1185">Reference proteome</keyword>
<protein>
    <submittedName>
        <fullName evidence="5">Histidine phosphatase family protein</fullName>
    </submittedName>
</protein>
<keyword evidence="2" id="KW-0413">Isomerase</keyword>
<feature type="active site" description="Proton donor/acceptor" evidence="3">
    <location>
        <position position="84"/>
    </location>
</feature>
<organism evidence="5 6">
    <name type="scientific">Natranaeroarchaeum aerophilus</name>
    <dbReference type="NCBI Taxonomy" id="2917711"/>
    <lineage>
        <taxon>Archaea</taxon>
        <taxon>Methanobacteriati</taxon>
        <taxon>Methanobacteriota</taxon>
        <taxon>Stenosarchaea group</taxon>
        <taxon>Halobacteria</taxon>
        <taxon>Halobacteriales</taxon>
        <taxon>Natronoarchaeaceae</taxon>
        <taxon>Natranaeroarchaeum</taxon>
    </lineage>
</organism>
<gene>
    <name evidence="5" type="ORF">AArcSt11_01595</name>
</gene>
<dbReference type="InterPro" id="IPR013078">
    <property type="entry name" value="His_Pase_superF_clade-1"/>
</dbReference>
<evidence type="ECO:0000256" key="4">
    <source>
        <dbReference type="PIRSR" id="PIRSR613078-2"/>
    </source>
</evidence>
<dbReference type="PROSITE" id="PS00175">
    <property type="entry name" value="PG_MUTASE"/>
    <property type="match status" value="1"/>
</dbReference>
<comment type="caution">
    <text evidence="5">The sequence shown here is derived from an EMBL/GenBank/DDBJ whole genome shotgun (WGS) entry which is preliminary data.</text>
</comment>
<evidence type="ECO:0000313" key="6">
    <source>
        <dbReference type="Proteomes" id="UP001202674"/>
    </source>
</evidence>
<dbReference type="PANTHER" id="PTHR48100:SF1">
    <property type="entry name" value="HISTIDINE PHOSPHATASE FAMILY PROTEIN-RELATED"/>
    <property type="match status" value="1"/>
</dbReference>